<evidence type="ECO:0000256" key="10">
    <source>
        <dbReference type="SAM" id="MobiDB-lite"/>
    </source>
</evidence>
<keyword evidence="5" id="KW-0808">Transferase</keyword>
<comment type="subcellular location">
    <subcellularLocation>
        <location evidence="2">Endomembrane system</location>
        <topology evidence="2">Multi-pass membrane protein</topology>
    </subcellularLocation>
</comment>
<evidence type="ECO:0000259" key="13">
    <source>
        <dbReference type="Pfam" id="PF11145"/>
    </source>
</evidence>
<evidence type="ECO:0000313" key="17">
    <source>
        <dbReference type="Proteomes" id="UP000634136"/>
    </source>
</evidence>
<dbReference type="InterPro" id="IPR057425">
    <property type="entry name" value="DUF2921_N"/>
</dbReference>
<feature type="signal peptide" evidence="12">
    <location>
        <begin position="1"/>
        <end position="24"/>
    </location>
</feature>
<feature type="transmembrane region" description="Helical" evidence="11">
    <location>
        <begin position="721"/>
        <end position="742"/>
    </location>
</feature>
<protein>
    <recommendedName>
        <fullName evidence="4">RING-type E3 ubiquitin transferase</fullName>
        <ecNumber evidence="4">2.3.2.27</ecNumber>
    </recommendedName>
</protein>
<dbReference type="PANTHER" id="PTHR33389">
    <property type="entry name" value="FAMILY PROTEIN, PUTATIVE (DUF2921)-RELATED"/>
    <property type="match status" value="1"/>
</dbReference>
<feature type="compositionally biased region" description="Basic and acidic residues" evidence="10">
    <location>
        <begin position="1091"/>
        <end position="1105"/>
    </location>
</feature>
<evidence type="ECO:0000256" key="1">
    <source>
        <dbReference type="ARBA" id="ARBA00000900"/>
    </source>
</evidence>
<evidence type="ECO:0000256" key="9">
    <source>
        <dbReference type="ARBA" id="ARBA00023136"/>
    </source>
</evidence>
<feature type="transmembrane region" description="Helical" evidence="11">
    <location>
        <begin position="762"/>
        <end position="780"/>
    </location>
</feature>
<dbReference type="PANTHER" id="PTHR33389:SF18">
    <property type="entry name" value="OS01G0677900 PROTEIN"/>
    <property type="match status" value="1"/>
</dbReference>
<dbReference type="InterPro" id="IPR057670">
    <property type="entry name" value="SH3_retrovirus"/>
</dbReference>
<keyword evidence="17" id="KW-1185">Reference proteome</keyword>
<keyword evidence="7" id="KW-0833">Ubl conjugation pathway</keyword>
<feature type="domain" description="SWEET-like" evidence="13">
    <location>
        <begin position="634"/>
        <end position="915"/>
    </location>
</feature>
<evidence type="ECO:0000256" key="3">
    <source>
        <dbReference type="ARBA" id="ARBA00004906"/>
    </source>
</evidence>
<dbReference type="OrthoDB" id="607498at2759"/>
<feature type="domain" description="DUF2921" evidence="14">
    <location>
        <begin position="239"/>
        <end position="405"/>
    </location>
</feature>
<feature type="compositionally biased region" description="Basic residues" evidence="10">
    <location>
        <begin position="1185"/>
        <end position="1197"/>
    </location>
</feature>
<comment type="catalytic activity">
    <reaction evidence="1">
        <text>S-ubiquitinyl-[E2 ubiquitin-conjugating enzyme]-L-cysteine + [acceptor protein]-L-lysine = [E2 ubiquitin-conjugating enzyme]-L-cysteine + N(6)-ubiquitinyl-[acceptor protein]-L-lysine.</text>
        <dbReference type="EC" id="2.3.2.27"/>
    </reaction>
</comment>
<comment type="pathway">
    <text evidence="3">Protein modification; protein ubiquitination.</text>
</comment>
<feature type="domain" description="DUF2921" evidence="14">
    <location>
        <begin position="435"/>
        <end position="621"/>
    </location>
</feature>
<dbReference type="EC" id="2.3.2.27" evidence="4"/>
<feature type="domain" description="DUF2921" evidence="14">
    <location>
        <begin position="29"/>
        <end position="210"/>
    </location>
</feature>
<comment type="caution">
    <text evidence="16">The sequence shown here is derived from an EMBL/GenBank/DDBJ whole genome shotgun (WGS) entry which is preliminary data.</text>
</comment>
<accession>A0A834TIH2</accession>
<keyword evidence="9 11" id="KW-0472">Membrane</keyword>
<dbReference type="AlphaFoldDB" id="A0A834TIH2"/>
<evidence type="ECO:0000256" key="6">
    <source>
        <dbReference type="ARBA" id="ARBA00022692"/>
    </source>
</evidence>
<keyword evidence="8 11" id="KW-1133">Transmembrane helix</keyword>
<dbReference type="Pfam" id="PF25333">
    <property type="entry name" value="DUF2921_N"/>
    <property type="match status" value="3"/>
</dbReference>
<dbReference type="GO" id="GO:0012505">
    <property type="term" value="C:endomembrane system"/>
    <property type="evidence" value="ECO:0007669"/>
    <property type="project" value="UniProtKB-SubCell"/>
</dbReference>
<keyword evidence="6 11" id="KW-0812">Transmembrane</keyword>
<dbReference type="InterPro" id="IPR021319">
    <property type="entry name" value="DUF2921"/>
</dbReference>
<evidence type="ECO:0000256" key="2">
    <source>
        <dbReference type="ARBA" id="ARBA00004127"/>
    </source>
</evidence>
<evidence type="ECO:0000259" key="14">
    <source>
        <dbReference type="Pfam" id="PF25333"/>
    </source>
</evidence>
<dbReference type="EMBL" id="JAAIUW010000007">
    <property type="protein sequence ID" value="KAF7822713.1"/>
    <property type="molecule type" value="Genomic_DNA"/>
</dbReference>
<organism evidence="16 17">
    <name type="scientific">Senna tora</name>
    <dbReference type="NCBI Taxonomy" id="362788"/>
    <lineage>
        <taxon>Eukaryota</taxon>
        <taxon>Viridiplantae</taxon>
        <taxon>Streptophyta</taxon>
        <taxon>Embryophyta</taxon>
        <taxon>Tracheophyta</taxon>
        <taxon>Spermatophyta</taxon>
        <taxon>Magnoliopsida</taxon>
        <taxon>eudicotyledons</taxon>
        <taxon>Gunneridae</taxon>
        <taxon>Pentapetalae</taxon>
        <taxon>rosids</taxon>
        <taxon>fabids</taxon>
        <taxon>Fabales</taxon>
        <taxon>Fabaceae</taxon>
        <taxon>Caesalpinioideae</taxon>
        <taxon>Cassia clade</taxon>
        <taxon>Senna</taxon>
    </lineage>
</organism>
<proteinExistence type="predicted"/>
<reference evidence="16" key="1">
    <citation type="submission" date="2020-09" db="EMBL/GenBank/DDBJ databases">
        <title>Genome-Enabled Discovery of Anthraquinone Biosynthesis in Senna tora.</title>
        <authorList>
            <person name="Kang S.-H."/>
            <person name="Pandey R.P."/>
            <person name="Lee C.-M."/>
            <person name="Sim J.-S."/>
            <person name="Jeong J.-T."/>
            <person name="Choi B.-S."/>
            <person name="Jung M."/>
            <person name="Ginzburg D."/>
            <person name="Zhao K."/>
            <person name="Won S.Y."/>
            <person name="Oh T.-J."/>
            <person name="Yu Y."/>
            <person name="Kim N.-H."/>
            <person name="Lee O.R."/>
            <person name="Lee T.-H."/>
            <person name="Bashyal P."/>
            <person name="Kim T.-S."/>
            <person name="Lee W.-H."/>
            <person name="Kawkins C."/>
            <person name="Kim C.-K."/>
            <person name="Kim J.S."/>
            <person name="Ahn B.O."/>
            <person name="Rhee S.Y."/>
            <person name="Sohng J.K."/>
        </authorList>
    </citation>
    <scope>NUCLEOTIDE SEQUENCE</scope>
    <source>
        <tissue evidence="16">Leaf</tissue>
    </source>
</reference>
<evidence type="ECO:0000256" key="12">
    <source>
        <dbReference type="SAM" id="SignalP"/>
    </source>
</evidence>
<evidence type="ECO:0000313" key="16">
    <source>
        <dbReference type="EMBL" id="KAF7822713.1"/>
    </source>
</evidence>
<feature type="domain" description="Retroviral polymerase SH3-like" evidence="15">
    <location>
        <begin position="1016"/>
        <end position="1073"/>
    </location>
</feature>
<keyword evidence="12" id="KW-0732">Signal</keyword>
<evidence type="ECO:0000256" key="11">
    <source>
        <dbReference type="SAM" id="Phobius"/>
    </source>
</evidence>
<evidence type="ECO:0000256" key="4">
    <source>
        <dbReference type="ARBA" id="ARBA00012483"/>
    </source>
</evidence>
<feature type="transmembrane region" description="Helical" evidence="11">
    <location>
        <begin position="671"/>
        <end position="693"/>
    </location>
</feature>
<evidence type="ECO:0000259" key="15">
    <source>
        <dbReference type="Pfam" id="PF25597"/>
    </source>
</evidence>
<evidence type="ECO:0000256" key="7">
    <source>
        <dbReference type="ARBA" id="ARBA00022786"/>
    </source>
</evidence>
<sequence length="1197" mass="135491">MAVLHLLHSISFFLLLTCFLYSSASLIPYTNHCGSIVPESNPRALEDKVFPLGRLQRAYFTGGDKILGLDSYGLKNQNSFLLRTRNLRQTDVAGLFKLSGYMFIRSNTPFYYGGNRTYGGVSSYYRPHRSYGRASVSINLDGFWSESTGKLCMVGSGIVYSKGGNSNNLNVDTVLKLNNVFNSSNISTVVSGSLESLSSENEESYFKPVSVLMLPRLNYEFTLDSKEARNEFSLVGSDGDDADKGLSQKMSSFCSYSFSKKLRLEYSSDCNSPQNCTPFDAISGYLPHFISLNVIDCTFTMNDQMRVLIKFDNYSYVDSYNQGFNPKMMIVGEGWWNEKKNRLNVVACHFLGLASSSFSGAHVGDCSVRLRLRFPSIWSIKDTSSIVGQIWSNKTVNSSGYFKGITFRDEDDRKEGFPSFNYNYKYTQLDRVKNLCPRKKITMNKGQRYPNPFSYDMRFDMSVRDTYRKVAWGYSAPLFVGDLVYYMRFSNFSGASSPSSSIAIPAEKFSSNDLFNMSYKIIISMLPSSTLRDSNSLFNTSYEAVKISAEGVYDAGTGILCMVGCRNLPSSNNGIPMAHSVDCEIQVKFQFPPLHKSRFGYIEGSIESTRKKSDPLYFKRLGLISAAYTEESAKKTIQREDMEIIMVLIFTTLACVFVGFQLYHVKKNSKVLPFISLIMLSFLTLNHMIPLVLNFEALFTKNHNTKSIVLSDAAWLESNEITVRLLNMVAFLLYFRLLQLTWSARKSTDGTRKSLWDSEKEAVFVTSPLYAIGFLVVMMVKSKKVNNEPWVPVSSRYQHASSSWEVLKSYGGLVLDGFLLPQIVMNMFSNMRENALSFPFYFGTSFVRLVPHAYDLYRTSSYVRQYSGSYLYADPSADLYSTGWDIVIPLGGLLFSVIIYLQQSFGGSCILPRRFRGSNSVVYEKVPVAKAVEDGENKKEPSLLCNFISFSHCSPSNDSKLNSNDVGTLCTTSIECMKTTVHIINRLPQANLGFVSSYEKLWQVKPTVSHFRVFGCVCYAFVPDHLRSKFDKKAVRCIFVGYDNERKGWRCCDPTTGRCYVSKNVVFDEASSWWSPQITVLLDSKEIEEKLQEKASDGEDDERQKSSPVNAGDNHTREKSPWKTGVHVTAEDARPSQFEEPEEIRGETHPPQQELRRSTRQRKPNPKYTNIALVEDGRSNELARKHQRTKNGRTTKR</sequence>
<dbReference type="Pfam" id="PF11145">
    <property type="entry name" value="DUF2921"/>
    <property type="match status" value="1"/>
</dbReference>
<name>A0A834TIH2_9FABA</name>
<feature type="chain" id="PRO_5032446454" description="RING-type E3 ubiquitin transferase" evidence="12">
    <location>
        <begin position="25"/>
        <end position="1197"/>
    </location>
</feature>
<dbReference type="Pfam" id="PF25597">
    <property type="entry name" value="SH3_retrovirus"/>
    <property type="match status" value="1"/>
</dbReference>
<feature type="region of interest" description="Disordered" evidence="10">
    <location>
        <begin position="1091"/>
        <end position="1197"/>
    </location>
</feature>
<evidence type="ECO:0000256" key="8">
    <source>
        <dbReference type="ARBA" id="ARBA00022989"/>
    </source>
</evidence>
<evidence type="ECO:0000256" key="5">
    <source>
        <dbReference type="ARBA" id="ARBA00022679"/>
    </source>
</evidence>
<dbReference type="GO" id="GO:0061630">
    <property type="term" value="F:ubiquitin protein ligase activity"/>
    <property type="evidence" value="ECO:0007669"/>
    <property type="project" value="UniProtKB-EC"/>
</dbReference>
<gene>
    <name evidence="16" type="ORF">G2W53_020857</name>
</gene>
<dbReference type="Proteomes" id="UP000634136">
    <property type="component" value="Unassembled WGS sequence"/>
</dbReference>
<feature type="compositionally biased region" description="Basic and acidic residues" evidence="10">
    <location>
        <begin position="1175"/>
        <end position="1184"/>
    </location>
</feature>
<feature type="transmembrane region" description="Helical" evidence="11">
    <location>
        <begin position="644"/>
        <end position="664"/>
    </location>
</feature>